<evidence type="ECO:0000259" key="1">
    <source>
        <dbReference type="Pfam" id="PF12696"/>
    </source>
</evidence>
<comment type="caution">
    <text evidence="2">The sequence shown here is derived from an EMBL/GenBank/DDBJ whole genome shotgun (WGS) entry which is preliminary data.</text>
</comment>
<dbReference type="RefSeq" id="WP_200675013.1">
    <property type="nucleotide sequence ID" value="NZ_JAACYA010000002.1"/>
</dbReference>
<reference evidence="2 3" key="1">
    <citation type="journal article" date="2021" name="Syst. Appl. Microbiol.">
        <title>Persephonella atlantica sp. nov.: How to adapt to physico-chemical gradients in high temperature hydrothermal habitats.</title>
        <authorList>
            <person name="Francois D.X."/>
            <person name="Godfroy A."/>
            <person name="Mathien C."/>
            <person name="Aube J."/>
            <person name="Cathalot C."/>
            <person name="Lesongeur F."/>
            <person name="L'Haridon S."/>
            <person name="Philippon X."/>
            <person name="Roussel E.G."/>
        </authorList>
    </citation>
    <scope>NUCLEOTIDE SEQUENCE [LARGE SCALE GENOMIC DNA]</scope>
    <source>
        <strain evidence="2 3">MO1340</strain>
    </source>
</reference>
<keyword evidence="3" id="KW-1185">Reference proteome</keyword>
<dbReference type="Proteomes" id="UP000772812">
    <property type="component" value="Unassembled WGS sequence"/>
</dbReference>
<dbReference type="InterPro" id="IPR051162">
    <property type="entry name" value="T4SS_component"/>
</dbReference>
<feature type="domain" description="TraD/TraG TraM recognition site" evidence="1">
    <location>
        <begin position="295"/>
        <end position="377"/>
    </location>
</feature>
<name>A0ABS1GKE5_9AQUI</name>
<organism evidence="2 3">
    <name type="scientific">Persephonella atlantica</name>
    <dbReference type="NCBI Taxonomy" id="2699429"/>
    <lineage>
        <taxon>Bacteria</taxon>
        <taxon>Pseudomonadati</taxon>
        <taxon>Aquificota</taxon>
        <taxon>Aquificia</taxon>
        <taxon>Aquificales</taxon>
        <taxon>Hydrogenothermaceae</taxon>
        <taxon>Persephonella</taxon>
    </lineage>
</organism>
<dbReference type="PANTHER" id="PTHR30121:SF6">
    <property type="entry name" value="SLR6007 PROTEIN"/>
    <property type="match status" value="1"/>
</dbReference>
<proteinExistence type="predicted"/>
<dbReference type="Gene3D" id="3.40.50.300">
    <property type="entry name" value="P-loop containing nucleotide triphosphate hydrolases"/>
    <property type="match status" value="2"/>
</dbReference>
<dbReference type="CDD" id="cd01127">
    <property type="entry name" value="TrwB_TraG_TraD_VirD4"/>
    <property type="match status" value="1"/>
</dbReference>
<dbReference type="PANTHER" id="PTHR30121">
    <property type="entry name" value="UNCHARACTERIZED PROTEIN YJGR-RELATED"/>
    <property type="match status" value="1"/>
</dbReference>
<accession>A0ABS1GKE5</accession>
<dbReference type="InterPro" id="IPR027417">
    <property type="entry name" value="P-loop_NTPase"/>
</dbReference>
<evidence type="ECO:0000313" key="3">
    <source>
        <dbReference type="Proteomes" id="UP000772812"/>
    </source>
</evidence>
<dbReference type="SUPFAM" id="SSF52540">
    <property type="entry name" value="P-loop containing nucleoside triphosphate hydrolases"/>
    <property type="match status" value="1"/>
</dbReference>
<gene>
    <name evidence="2" type="ORF">GWK41_10010</name>
</gene>
<dbReference type="Pfam" id="PF12696">
    <property type="entry name" value="TraG-D_C"/>
    <property type="match status" value="1"/>
</dbReference>
<protein>
    <submittedName>
        <fullName evidence="2">TraM recognition domain-containing protein</fullName>
    </submittedName>
</protein>
<dbReference type="EMBL" id="JAACYA010000002">
    <property type="protein sequence ID" value="MBK3333398.1"/>
    <property type="molecule type" value="Genomic_DNA"/>
</dbReference>
<dbReference type="InterPro" id="IPR032689">
    <property type="entry name" value="TraG-D_C"/>
</dbReference>
<evidence type="ECO:0000313" key="2">
    <source>
        <dbReference type="EMBL" id="MBK3333398.1"/>
    </source>
</evidence>
<sequence>MKEIVLDKGYITLGRGYEIKQDGSSGDVGFIKITDADLSTHIHILGATGAGKTLLLKFLDTQFLYNGYSLIKLDMKFDEDNFKLVYALSHYLNKPFYFLNLAAATESASGLSGYGTHSYNPLETGDELSITAKIMQATKGQAAVSYYEEVKETTVKAFVSAFLGTGKRWSFRDWYATLIDYEILYELIKQTKNQQAKSYLYNLYERLNDDKKRMQAEKDISGLRNFTAKMSDYDFLNSYVSDINFEKLVFADAVIYVVLPKLLFGEVAKSLGKMIASDLQYITGYLSANMQKTKVVLSIDEFENFVFEGIQDLFNKGRSAGVRIIAAHQSLSDISHEEKETMKKIIQANTRIKIFLAQADTESAQWFSQLLGKRPIRIAFGIEDAVNVQDNYAYLVEPHQLTSLHNFQAYFYVRGKAYRGHIYTVPSDFEIGKDVPYLKIKPTINRESGIRLWERLLAKQV</sequence>